<sequence length="511" mass="56170">ASVHGILVSHGVIPLLQVVTSQCRDARASALAFVCYSKLSSSDVCLPALDTEYLRGLSDSVLGSSTVVTMLFSFVCRLRRRINEYREAHSLPRHPLPHDALRTFEDRFKGVVAGFLDATPVNTKDVQLLQGEVEDMLESLISLLDSPEERRQCVGLGVPSVVLRVLTECGGSSELMCRSALCVLYALSLEFDDVTTRSLAESGIVPTIKKALMSHQSSTVIARFGLECLSRLSRQGSLDLQLVEAGYHRWALELVYQHLHDGDVVRLALEVLHQLQGEDADTGETVPVYPGVSDYLVKEGSLRTLMAALNYHMDSADTAQCIAKCLARVAPHIGDTHRESRVLECLERYSKKYFDEEMCQSIQNSAARGRMLSALQTPNAPSPLSESDIETLIEHHLNKSYHNSCSTKGSVELPRGIASRTLPPNQARVLYLPDIGEKRIAGFCATLEKCGLSTVNVTAAKNPSALKRELASGTQVPPVSQVVVCTHDTVLAREGSKAYRLHMCVWREMVR</sequence>
<dbReference type="EMBL" id="BDIP01004163">
    <property type="protein sequence ID" value="GIQ88547.1"/>
    <property type="molecule type" value="Genomic_DNA"/>
</dbReference>
<dbReference type="InterPro" id="IPR016024">
    <property type="entry name" value="ARM-type_fold"/>
</dbReference>
<comment type="caution">
    <text evidence="1">The sequence shown here is derived from an EMBL/GenBank/DDBJ whole genome shotgun (WGS) entry which is preliminary data.</text>
</comment>
<feature type="non-terminal residue" evidence="1">
    <location>
        <position position="1"/>
    </location>
</feature>
<dbReference type="SUPFAM" id="SSF48371">
    <property type="entry name" value="ARM repeat"/>
    <property type="match status" value="1"/>
</dbReference>
<accession>A0A9K3D4N8</accession>
<dbReference type="Gene3D" id="1.25.10.10">
    <property type="entry name" value="Leucine-rich Repeat Variant"/>
    <property type="match status" value="1"/>
</dbReference>
<evidence type="ECO:0000313" key="1">
    <source>
        <dbReference type="EMBL" id="GIQ88547.1"/>
    </source>
</evidence>
<gene>
    <name evidence="1" type="ORF">KIPB_010821</name>
</gene>
<organism evidence="1 2">
    <name type="scientific">Kipferlia bialata</name>
    <dbReference type="NCBI Taxonomy" id="797122"/>
    <lineage>
        <taxon>Eukaryota</taxon>
        <taxon>Metamonada</taxon>
        <taxon>Carpediemonas-like organisms</taxon>
        <taxon>Kipferlia</taxon>
    </lineage>
</organism>
<proteinExistence type="predicted"/>
<dbReference type="InterPro" id="IPR011989">
    <property type="entry name" value="ARM-like"/>
</dbReference>
<name>A0A9K3D4N8_9EUKA</name>
<reference evidence="1 2" key="1">
    <citation type="journal article" date="2018" name="PLoS ONE">
        <title>The draft genome of Kipferlia bialata reveals reductive genome evolution in fornicate parasites.</title>
        <authorList>
            <person name="Tanifuji G."/>
            <person name="Takabayashi S."/>
            <person name="Kume K."/>
            <person name="Takagi M."/>
            <person name="Nakayama T."/>
            <person name="Kamikawa R."/>
            <person name="Inagaki Y."/>
            <person name="Hashimoto T."/>
        </authorList>
    </citation>
    <scope>NUCLEOTIDE SEQUENCE [LARGE SCALE GENOMIC DNA]</scope>
    <source>
        <strain evidence="1">NY0173</strain>
    </source>
</reference>
<protein>
    <submittedName>
        <fullName evidence="1">Uncharacterized protein</fullName>
    </submittedName>
</protein>
<dbReference type="Proteomes" id="UP000265618">
    <property type="component" value="Unassembled WGS sequence"/>
</dbReference>
<dbReference type="AlphaFoldDB" id="A0A9K3D4N8"/>
<keyword evidence="2" id="KW-1185">Reference proteome</keyword>
<feature type="non-terminal residue" evidence="1">
    <location>
        <position position="511"/>
    </location>
</feature>
<evidence type="ECO:0000313" key="2">
    <source>
        <dbReference type="Proteomes" id="UP000265618"/>
    </source>
</evidence>